<dbReference type="GO" id="GO:0005524">
    <property type="term" value="F:ATP binding"/>
    <property type="evidence" value="ECO:0007669"/>
    <property type="project" value="InterPro"/>
</dbReference>
<dbReference type="GO" id="GO:0005634">
    <property type="term" value="C:nucleus"/>
    <property type="evidence" value="ECO:0007669"/>
    <property type="project" value="TreeGrafter"/>
</dbReference>
<feature type="compositionally biased region" description="Polar residues" evidence="1">
    <location>
        <begin position="651"/>
        <end position="672"/>
    </location>
</feature>
<evidence type="ECO:0000313" key="3">
    <source>
        <dbReference type="EMBL" id="KAG7504489.1"/>
    </source>
</evidence>
<dbReference type="InterPro" id="IPR003593">
    <property type="entry name" value="AAA+_ATPase"/>
</dbReference>
<feature type="region of interest" description="Disordered" evidence="1">
    <location>
        <begin position="1537"/>
        <end position="1558"/>
    </location>
</feature>
<keyword evidence="4" id="KW-1185">Reference proteome</keyword>
<feature type="compositionally biased region" description="Low complexity" evidence="1">
    <location>
        <begin position="592"/>
        <end position="608"/>
    </location>
</feature>
<dbReference type="Pfam" id="PF00004">
    <property type="entry name" value="AAA"/>
    <property type="match status" value="1"/>
</dbReference>
<organism evidence="3 4">
    <name type="scientific">Solea senegalensis</name>
    <name type="common">Senegalese sole</name>
    <dbReference type="NCBI Taxonomy" id="28829"/>
    <lineage>
        <taxon>Eukaryota</taxon>
        <taxon>Metazoa</taxon>
        <taxon>Chordata</taxon>
        <taxon>Craniata</taxon>
        <taxon>Vertebrata</taxon>
        <taxon>Euteleostomi</taxon>
        <taxon>Actinopterygii</taxon>
        <taxon>Neopterygii</taxon>
        <taxon>Teleostei</taxon>
        <taxon>Neoteleostei</taxon>
        <taxon>Acanthomorphata</taxon>
        <taxon>Carangaria</taxon>
        <taxon>Pleuronectiformes</taxon>
        <taxon>Pleuronectoidei</taxon>
        <taxon>Soleidae</taxon>
        <taxon>Solea</taxon>
    </lineage>
</organism>
<dbReference type="PANTHER" id="PTHR23389">
    <property type="entry name" value="CHROMOSOME TRANSMISSION FIDELITY FACTOR 18"/>
    <property type="match status" value="1"/>
</dbReference>
<protein>
    <submittedName>
        <fullName evidence="3">ATPase family AAA domain-containing protein 5-like</fullName>
    </submittedName>
</protein>
<reference evidence="3 4" key="1">
    <citation type="journal article" date="2021" name="Sci. Rep.">
        <title>Chromosome anchoring in Senegalese sole (Solea senegalensis) reveals sex-associated markers and genome rearrangements in flatfish.</title>
        <authorList>
            <person name="Guerrero-Cozar I."/>
            <person name="Gomez-Garrido J."/>
            <person name="Berbel C."/>
            <person name="Martinez-Blanch J.F."/>
            <person name="Alioto T."/>
            <person name="Claros M.G."/>
            <person name="Gagnaire P.A."/>
            <person name="Manchado M."/>
        </authorList>
    </citation>
    <scope>NUCLEOTIDE SEQUENCE [LARGE SCALE GENOMIC DNA]</scope>
    <source>
        <strain evidence="3">Sse05_10M</strain>
    </source>
</reference>
<feature type="region of interest" description="Disordered" evidence="1">
    <location>
        <begin position="239"/>
        <end position="299"/>
    </location>
</feature>
<feature type="compositionally biased region" description="Basic residues" evidence="1">
    <location>
        <begin position="508"/>
        <end position="518"/>
    </location>
</feature>
<evidence type="ECO:0000259" key="2">
    <source>
        <dbReference type="SMART" id="SM00382"/>
    </source>
</evidence>
<dbReference type="PANTHER" id="PTHR23389:SF21">
    <property type="entry name" value="ATPASE FAMILY AAA DOMAIN-CONTAINING PROTEIN 5"/>
    <property type="match status" value="1"/>
</dbReference>
<feature type="region of interest" description="Disordered" evidence="1">
    <location>
        <begin position="952"/>
        <end position="1025"/>
    </location>
</feature>
<gene>
    <name evidence="3" type="ORF">JOB18_010061</name>
</gene>
<feature type="region of interest" description="Disordered" evidence="1">
    <location>
        <begin position="1099"/>
        <end position="1124"/>
    </location>
</feature>
<feature type="compositionally biased region" description="Basic and acidic residues" evidence="1">
    <location>
        <begin position="262"/>
        <end position="272"/>
    </location>
</feature>
<feature type="compositionally biased region" description="Basic and acidic residues" evidence="1">
    <location>
        <begin position="990"/>
        <end position="1003"/>
    </location>
</feature>
<feature type="compositionally biased region" description="Acidic residues" evidence="1">
    <location>
        <begin position="285"/>
        <end position="294"/>
    </location>
</feature>
<feature type="domain" description="AAA+ ATPase" evidence="2">
    <location>
        <begin position="1132"/>
        <end position="1375"/>
    </location>
</feature>
<feature type="compositionally biased region" description="Acidic residues" evidence="1">
    <location>
        <begin position="1113"/>
        <end position="1124"/>
    </location>
</feature>
<dbReference type="CDD" id="cd00009">
    <property type="entry name" value="AAA"/>
    <property type="match status" value="1"/>
</dbReference>
<feature type="compositionally biased region" description="Basic residues" evidence="1">
    <location>
        <begin position="130"/>
        <end position="139"/>
    </location>
</feature>
<feature type="compositionally biased region" description="Low complexity" evidence="1">
    <location>
        <begin position="1274"/>
        <end position="1285"/>
    </location>
</feature>
<dbReference type="GO" id="GO:0003677">
    <property type="term" value="F:DNA binding"/>
    <property type="evidence" value="ECO:0007669"/>
    <property type="project" value="TreeGrafter"/>
</dbReference>
<feature type="region of interest" description="Disordered" evidence="1">
    <location>
        <begin position="67"/>
        <end position="139"/>
    </location>
</feature>
<feature type="compositionally biased region" description="Basic and acidic residues" evidence="1">
    <location>
        <begin position="701"/>
        <end position="719"/>
    </location>
</feature>
<accession>A0AAV6RI68</accession>
<feature type="compositionally biased region" description="Basic residues" evidence="1">
    <location>
        <begin position="1232"/>
        <end position="1243"/>
    </location>
</feature>
<proteinExistence type="predicted"/>
<dbReference type="GO" id="GO:0061860">
    <property type="term" value="F:DNA clamp unloader activity"/>
    <property type="evidence" value="ECO:0007669"/>
    <property type="project" value="TreeGrafter"/>
</dbReference>
<dbReference type="Proteomes" id="UP000693946">
    <property type="component" value="Linkage Group LG19"/>
</dbReference>
<comment type="caution">
    <text evidence="3">The sequence shown here is derived from an EMBL/GenBank/DDBJ whole genome shotgun (WGS) entry which is preliminary data.</text>
</comment>
<evidence type="ECO:0000256" key="1">
    <source>
        <dbReference type="SAM" id="MobiDB-lite"/>
    </source>
</evidence>
<feature type="region of interest" description="Disordered" evidence="1">
    <location>
        <begin position="427"/>
        <end position="627"/>
    </location>
</feature>
<feature type="region of interest" description="Disordered" evidence="1">
    <location>
        <begin position="384"/>
        <end position="415"/>
    </location>
</feature>
<evidence type="ECO:0000313" key="4">
    <source>
        <dbReference type="Proteomes" id="UP000693946"/>
    </source>
</evidence>
<feature type="compositionally biased region" description="Basic and acidic residues" evidence="1">
    <location>
        <begin position="1262"/>
        <end position="1273"/>
    </location>
</feature>
<feature type="region of interest" description="Disordered" evidence="1">
    <location>
        <begin position="735"/>
        <end position="756"/>
    </location>
</feature>
<sequence>MYFEFVLGTSGTREEPVLSRQPHQIMAGVVAMASVIEDFDTQPCKKSRKDGDSPVVKTITNYFSPVAKPVEKPFSPPRSNNIMDYFSRKPPSSKEKTSPSPQSKENCQTSQSTEKRSSPEAAVRQQPSQKRGRKATKAARKLVESENARFTATDSCLILDEPHQPKDLATEVISGSGFIGSDTAALLAQLSAEASATARISEKRATMAVVIDLTEKDEQPKQSPISCHNGKSKAELQCISTSSNVPLREKTNKTATKTSKKRLQEDVKQPEPEEKEAETSLCDVSMEDNEDEASDANNSTVTISFEDFLRSQGQDKGEEGSKITTEAEEINNDVLKNSSSSVEPSLQVSPRIITVQAEVHTVSPKQEPVKDVGKLASIFNKRKGTASPVVVVPSPQTEAGHQSSSSVRSVKRKSNVVLQEEDLELAVLESETTPKCSEAERKQFMAAFKRPSQDGSKTKPGKSQGKQKQPGEKNVDPAENIPEEEDVIPPAVEQVPAASQENGVTKKNLTRKGKKKAKEKNETVTTVVAASPPAEETGVTVIDVDNKEEEPTIPAVRRSRRGAVITQPPDTTIASPARKNRKQKESMDGDDAAAAAASSSSAAAAAASLPDCSENMSTPKTRRSKHGVFVAEMVGPPDMNESPIRIKFTRVNRNVSTSKAGSGSGINTSKATKTLDTESKKRKQAKKLVEKAKVMQQSKKTAAEKRSPLRRSSRYETSIKKSYCENEDSVICLEDDQSATSLKAPEKSKNRKPLRSLNDVLGKSAVKDTKAFPGSKAAMMGPEKGAPKVSTVISIFDDSSREGSENSQDDEQFKARREFLKSGLPESFRKQLAKTTATKEAFSHSSSSFQPVLHIKQLPNDCPLWSLPWPESSLLCPLKDLLSPSSSFSYVSGSFSLKTEPAQRAFCERGSGWRPEISDSVRQLLIEEVSNSNPPFPAQMFITRFLKRRTDHQQHSCTASETAPQAGGKRKRMDDGGENAVKVAKKQRGNHSDENVPKPEPTKRGGHARRGKRFEPEKEAKDKVKPADISAPILCEDESVIVLDDLLVNDTVEKDVKKEDVLWTEKYQPQHSSDIIGNTASVRRLHSWLKEWKLRADREERKNQKDKKREEGNNDSDWDCGEEDSQDAEDMLCNTILITGPTGVGKTAAVYACAQELGFKVFEVNASSQRSGRLILSQLREATQSHQVDSQGVNAHKPTYFNSYGTSSSAGTARPGFSPRKVNSPRRVVSSPRKHPQSPRAGKKGTLAPTSLVNFFKMGQPTKKDQQNTKKNEQAAASKKANNESANKKKDVTVKTSARASTPEENSEEQSKKTATSLILFEEVDVIFEEDSGFLAAVKTFMATTKRPVILTTSDPAFSTMFDGSFDEIHFKTPSELNVSTYLQLLCLAEDMRTDPANISSLLRLNGCDIRQSLLQLQFWTRSAGGGSVIKPLKHPDTSELKPEPVGEAAEMSMCEVTVPLALPPCDTGCTESRLGLLNLEPERDIWKLFRSQSLKETVCWELLINSRRRGVDLLYTNMETLLPLPLTQLTSSICKPVSESKDHPSDIPKEQPSSDILPSHTRLMHMAESGDCSDDGSPIKVSNRMRKNKRRHGLPVQDGLYSDSDSEEGFLSLCKPQVSAQDKERVNKRAVPVKVKRKLLTAEARAKSLPVSQCLESMAEFFDNMSYLDSLLMHSEGGDVHRRTSAVSAAFKDGMTDELRVEADRESWMSGEQVLQIQAAVEALSFHKCQSSVADAWNKSQQLQGELGKEAAEELTLPVASHREGHSFSQDGPCHRQLVQRRREVMESLMLRGAVGLGNRPAAALDYLPVLRTICRSEHLKEKGKVKRRFLHYLDAIHLGLAKSTIQHLAEDFP</sequence>
<dbReference type="GO" id="GO:0016887">
    <property type="term" value="F:ATP hydrolysis activity"/>
    <property type="evidence" value="ECO:0007669"/>
    <property type="project" value="InterPro"/>
</dbReference>
<dbReference type="EMBL" id="JAGKHQ010000011">
    <property type="protein sequence ID" value="KAG7504489.1"/>
    <property type="molecule type" value="Genomic_DNA"/>
</dbReference>
<name>A0AAV6RI68_SOLSE</name>
<feature type="region of interest" description="Disordered" evidence="1">
    <location>
        <begin position="650"/>
        <end position="719"/>
    </location>
</feature>
<dbReference type="InterPro" id="IPR003959">
    <property type="entry name" value="ATPase_AAA_core"/>
</dbReference>
<feature type="compositionally biased region" description="Basic and acidic residues" evidence="1">
    <location>
        <begin position="1013"/>
        <end position="1025"/>
    </location>
</feature>
<feature type="compositionally biased region" description="Basic and acidic residues" evidence="1">
    <location>
        <begin position="1539"/>
        <end position="1550"/>
    </location>
</feature>
<feature type="compositionally biased region" description="Basic and acidic residues" evidence="1">
    <location>
        <begin position="1099"/>
        <end position="1112"/>
    </location>
</feature>
<feature type="compositionally biased region" description="Polar residues" evidence="1">
    <location>
        <begin position="1294"/>
        <end position="1304"/>
    </location>
</feature>
<dbReference type="SMART" id="SM00382">
    <property type="entry name" value="AAA"/>
    <property type="match status" value="1"/>
</dbReference>
<feature type="compositionally biased region" description="Polar residues" evidence="1">
    <location>
        <begin position="1200"/>
        <end position="1211"/>
    </location>
</feature>
<feature type="region of interest" description="Disordered" evidence="1">
    <location>
        <begin position="1185"/>
        <end position="1314"/>
    </location>
</feature>